<dbReference type="Gene3D" id="3.50.30.30">
    <property type="match status" value="1"/>
</dbReference>
<dbReference type="GO" id="GO:0005576">
    <property type="term" value="C:extracellular region"/>
    <property type="evidence" value="ECO:0007669"/>
    <property type="project" value="UniProtKB-SubCell"/>
</dbReference>
<proteinExistence type="inferred from homology"/>
<dbReference type="GO" id="GO:0004252">
    <property type="term" value="F:serine-type endopeptidase activity"/>
    <property type="evidence" value="ECO:0007669"/>
    <property type="project" value="InterPro"/>
</dbReference>
<dbReference type="AlphaFoldDB" id="A0A2Z6PBW4"/>
<evidence type="ECO:0000256" key="4">
    <source>
        <dbReference type="ARBA" id="ARBA00023180"/>
    </source>
</evidence>
<dbReference type="Proteomes" id="UP000242715">
    <property type="component" value="Unassembled WGS sequence"/>
</dbReference>
<comment type="subcellular location">
    <subcellularLocation>
        <location evidence="1">Secreted</location>
    </subcellularLocation>
</comment>
<name>A0A2Z6PBW4_TRISU</name>
<dbReference type="InterPro" id="IPR036852">
    <property type="entry name" value="Peptidase_S8/S53_dom_sf"/>
</dbReference>
<keyword evidence="4" id="KW-0325">Glycoprotein</keyword>
<dbReference type="Pfam" id="PF17766">
    <property type="entry name" value="fn3_6"/>
    <property type="match status" value="1"/>
</dbReference>
<gene>
    <name evidence="6" type="ORF">TSUD_348840</name>
</gene>
<evidence type="ECO:0000313" key="7">
    <source>
        <dbReference type="Proteomes" id="UP000242715"/>
    </source>
</evidence>
<keyword evidence="7" id="KW-1185">Reference proteome</keyword>
<feature type="domain" description="Subtilisin-like protease fibronectin type-III" evidence="5">
    <location>
        <begin position="174"/>
        <end position="272"/>
    </location>
</feature>
<dbReference type="InterPro" id="IPR041469">
    <property type="entry name" value="Subtilisin-like_FN3"/>
</dbReference>
<accession>A0A2Z6PBW4</accession>
<comment type="similarity">
    <text evidence="2">Belongs to the peptidase S8 family.</text>
</comment>
<reference evidence="7" key="1">
    <citation type="journal article" date="2017" name="Front. Plant Sci.">
        <title>Climate Clever Clovers: New Paradigm to Reduce the Environmental Footprint of Ruminants by Breeding Low Methanogenic Forages Utilizing Haplotype Variation.</title>
        <authorList>
            <person name="Kaur P."/>
            <person name="Appels R."/>
            <person name="Bayer P.E."/>
            <person name="Keeble-Gagnere G."/>
            <person name="Wang J."/>
            <person name="Hirakawa H."/>
            <person name="Shirasawa K."/>
            <person name="Vercoe P."/>
            <person name="Stefanova K."/>
            <person name="Durmic Z."/>
            <person name="Nichols P."/>
            <person name="Revell C."/>
            <person name="Isobe S.N."/>
            <person name="Edwards D."/>
            <person name="Erskine W."/>
        </authorList>
    </citation>
    <scope>NUCLEOTIDE SEQUENCE [LARGE SCALE GENOMIC DNA]</scope>
    <source>
        <strain evidence="7">cv. Daliak</strain>
    </source>
</reference>
<evidence type="ECO:0000256" key="2">
    <source>
        <dbReference type="ARBA" id="ARBA00011073"/>
    </source>
</evidence>
<keyword evidence="3" id="KW-0732">Signal</keyword>
<dbReference type="GO" id="GO:0006508">
    <property type="term" value="P:proteolysis"/>
    <property type="evidence" value="ECO:0007669"/>
    <property type="project" value="InterPro"/>
</dbReference>
<sequence length="275" mass="30008">MQGEGVSTFSPKQKQYPLVNGMDAARNSSRKEDAKFCDGDSLEPKKVKGKIVYCRFRTWGTDAVVKAIGGIGTIVENDQFLDVAQIFSAPATYVNESTAKPMSQKVNKEAEFAFGAGQVNPTRAVNPGLVYDMDDFAYIQFLCHEGYNGSTLSVLIGSPINCTSLLPGIGHDAINYPSIQLSVKSNKDKTIGVFRRRVTNVGPGPTIYNATIKSPKGVEIIVKPTSLIFSHTLQKRSFKVVVKAKSMASMQIVSGSLIWRSARYIVRSPIVIYSP</sequence>
<dbReference type="Gene3D" id="3.40.50.200">
    <property type="entry name" value="Peptidase S8/S53 domain"/>
    <property type="match status" value="1"/>
</dbReference>
<evidence type="ECO:0000259" key="5">
    <source>
        <dbReference type="Pfam" id="PF17766"/>
    </source>
</evidence>
<dbReference type="OrthoDB" id="206201at2759"/>
<dbReference type="InterPro" id="IPR045051">
    <property type="entry name" value="SBT"/>
</dbReference>
<evidence type="ECO:0000256" key="3">
    <source>
        <dbReference type="ARBA" id="ARBA00022729"/>
    </source>
</evidence>
<organism evidence="6 7">
    <name type="scientific">Trifolium subterraneum</name>
    <name type="common">Subterranean clover</name>
    <dbReference type="NCBI Taxonomy" id="3900"/>
    <lineage>
        <taxon>Eukaryota</taxon>
        <taxon>Viridiplantae</taxon>
        <taxon>Streptophyta</taxon>
        <taxon>Embryophyta</taxon>
        <taxon>Tracheophyta</taxon>
        <taxon>Spermatophyta</taxon>
        <taxon>Magnoliopsida</taxon>
        <taxon>eudicotyledons</taxon>
        <taxon>Gunneridae</taxon>
        <taxon>Pentapetalae</taxon>
        <taxon>rosids</taxon>
        <taxon>fabids</taxon>
        <taxon>Fabales</taxon>
        <taxon>Fabaceae</taxon>
        <taxon>Papilionoideae</taxon>
        <taxon>50 kb inversion clade</taxon>
        <taxon>NPAAA clade</taxon>
        <taxon>Hologalegina</taxon>
        <taxon>IRL clade</taxon>
        <taxon>Trifolieae</taxon>
        <taxon>Trifolium</taxon>
    </lineage>
</organism>
<evidence type="ECO:0000256" key="1">
    <source>
        <dbReference type="ARBA" id="ARBA00004613"/>
    </source>
</evidence>
<dbReference type="Gene3D" id="2.60.40.2310">
    <property type="match status" value="1"/>
</dbReference>
<dbReference type="PANTHER" id="PTHR10795">
    <property type="entry name" value="PROPROTEIN CONVERTASE SUBTILISIN/KEXIN"/>
    <property type="match status" value="1"/>
</dbReference>
<dbReference type="EMBL" id="DF973825">
    <property type="protein sequence ID" value="GAU40787.1"/>
    <property type="molecule type" value="Genomic_DNA"/>
</dbReference>
<protein>
    <recommendedName>
        <fullName evidence="5">Subtilisin-like protease fibronectin type-III domain-containing protein</fullName>
    </recommendedName>
</protein>
<dbReference type="CDD" id="cd02120">
    <property type="entry name" value="PA_subtilisin_like"/>
    <property type="match status" value="1"/>
</dbReference>
<evidence type="ECO:0000313" key="6">
    <source>
        <dbReference type="EMBL" id="GAU40787.1"/>
    </source>
</evidence>